<proteinExistence type="predicted"/>
<evidence type="ECO:0000313" key="2">
    <source>
        <dbReference type="Proteomes" id="UP001596405"/>
    </source>
</evidence>
<dbReference type="EMBL" id="JBHSYQ010000006">
    <property type="protein sequence ID" value="MFC6998510.1"/>
    <property type="molecule type" value="Genomic_DNA"/>
</dbReference>
<protein>
    <submittedName>
        <fullName evidence="1">Uncharacterized protein</fullName>
    </submittedName>
</protein>
<dbReference type="RefSeq" id="WP_066617364.1">
    <property type="nucleotide sequence ID" value="NZ_JBHSYQ010000006.1"/>
</dbReference>
<dbReference type="Proteomes" id="UP001596405">
    <property type="component" value="Unassembled WGS sequence"/>
</dbReference>
<keyword evidence="2" id="KW-1185">Reference proteome</keyword>
<organism evidence="1 2">
    <name type="scientific">Rufibacter roseus</name>
    <dbReference type="NCBI Taxonomy" id="1567108"/>
    <lineage>
        <taxon>Bacteria</taxon>
        <taxon>Pseudomonadati</taxon>
        <taxon>Bacteroidota</taxon>
        <taxon>Cytophagia</taxon>
        <taxon>Cytophagales</taxon>
        <taxon>Hymenobacteraceae</taxon>
        <taxon>Rufibacter</taxon>
    </lineage>
</organism>
<gene>
    <name evidence="1" type="ORF">ACFQHR_12805</name>
</gene>
<reference evidence="2" key="1">
    <citation type="journal article" date="2019" name="Int. J. Syst. Evol. Microbiol.">
        <title>The Global Catalogue of Microorganisms (GCM) 10K type strain sequencing project: providing services to taxonomists for standard genome sequencing and annotation.</title>
        <authorList>
            <consortium name="The Broad Institute Genomics Platform"/>
            <consortium name="The Broad Institute Genome Sequencing Center for Infectious Disease"/>
            <person name="Wu L."/>
            <person name="Ma J."/>
        </authorList>
    </citation>
    <scope>NUCLEOTIDE SEQUENCE [LARGE SCALE GENOMIC DNA]</scope>
    <source>
        <strain evidence="2">CGMCC 4.7393</strain>
    </source>
</reference>
<sequence length="165" mass="18453">MEDLAKKFEHIKGWGIDADPKNDPTYPMKKRTNAEHAGYTWDRPTQQPIDVEVLHSNERPNITAVFGGTVPPSGLSGKLRRYAFQYGESSYGHWLPLLLADRVNVVEGIIDDLKKGHVPNIFAERGMKASWKHDRSTIMKKAAIGIFAIAAIAAWKLGKKSGERD</sequence>
<name>A0ABW2DLF1_9BACT</name>
<evidence type="ECO:0000313" key="1">
    <source>
        <dbReference type="EMBL" id="MFC6998510.1"/>
    </source>
</evidence>
<accession>A0ABW2DLF1</accession>
<comment type="caution">
    <text evidence="1">The sequence shown here is derived from an EMBL/GenBank/DDBJ whole genome shotgun (WGS) entry which is preliminary data.</text>
</comment>